<dbReference type="EMBL" id="GGYP01004556">
    <property type="protein sequence ID" value="MDE49327.1"/>
    <property type="molecule type" value="Transcribed_RNA"/>
</dbReference>
<gene>
    <name evidence="2" type="primary">NELF-B_1</name>
    <name evidence="1" type="synonym">NELF-B_0</name>
    <name evidence="1" type="ORF">g.15191</name>
    <name evidence="2" type="ORF">g.15192</name>
</gene>
<reference evidence="2" key="1">
    <citation type="submission" date="2018-10" db="EMBL/GenBank/DDBJ databases">
        <title>Transcriptome assembly of Aceria tosichella (Wheat curl mite) Type 2.</title>
        <authorList>
            <person name="Scully E.D."/>
            <person name="Geib S.M."/>
            <person name="Palmer N.A."/>
            <person name="Gupta A.K."/>
            <person name="Sarath G."/>
            <person name="Tatineni S."/>
        </authorList>
    </citation>
    <scope>NUCLEOTIDE SEQUENCE</scope>
    <source>
        <strain evidence="2">LincolnNE</strain>
    </source>
</reference>
<organism evidence="2">
    <name type="scientific">Aceria tosichella</name>
    <name type="common">wheat curl mite</name>
    <dbReference type="NCBI Taxonomy" id="561515"/>
    <lineage>
        <taxon>Eukaryota</taxon>
        <taxon>Metazoa</taxon>
        <taxon>Ecdysozoa</taxon>
        <taxon>Arthropoda</taxon>
        <taxon>Chelicerata</taxon>
        <taxon>Arachnida</taxon>
        <taxon>Acari</taxon>
        <taxon>Acariformes</taxon>
        <taxon>Trombidiformes</taxon>
        <taxon>Prostigmata</taxon>
        <taxon>Eupodina</taxon>
        <taxon>Eriophyoidea</taxon>
        <taxon>Eriophyidae</taxon>
        <taxon>Eriophyinae</taxon>
        <taxon>Aceriini</taxon>
        <taxon>Aceria</taxon>
    </lineage>
</organism>
<accession>A0A6G1SNE8</accession>
<sequence>MAVLKNVNNLGGKILNMLISDEDIYDACDINVKRQIWLDFQSMFGDECSPLFQQYIQEKERLLTDALDVDLPFYSITPKQRRQNKIVQKFAEMVGDNIRLYETMVQFLRTLFVKTKNIHYCSLRVEFLMALHDKDVQEVTTLDPVHKFIWCLDACIREQAIDPKRSRELQTFLESIKPGQEHVLADISMVLCDPYAIHFLASSAFKIINHLITNGALPRGHTVLILILRCLNLGLHSWDIINSSVYREPRLDVKIFTKFLPMLMTIIVDDSIRSLASSSAASTEASSSSRQNPSRESTGGLNRESAIAIIEHSGPPPELFQKFIEKDRLAAVLAKHLSHFRVKFASSSKQHVASR</sequence>
<keyword evidence="2" id="KW-0648">Protein biosynthesis</keyword>
<dbReference type="GO" id="GO:0032021">
    <property type="term" value="C:NELF complex"/>
    <property type="evidence" value="ECO:0007669"/>
    <property type="project" value="TreeGrafter"/>
</dbReference>
<dbReference type="GO" id="GO:0034244">
    <property type="term" value="P:negative regulation of transcription elongation by RNA polymerase II"/>
    <property type="evidence" value="ECO:0007669"/>
    <property type="project" value="TreeGrafter"/>
</dbReference>
<name>A0A6G1SNE8_9ACAR</name>
<dbReference type="AlphaFoldDB" id="A0A6G1SNE8"/>
<protein>
    <submittedName>
        <fullName evidence="2">Negative elongation factor B</fullName>
    </submittedName>
</protein>
<evidence type="ECO:0000313" key="2">
    <source>
        <dbReference type="EMBL" id="MDE52046.1"/>
    </source>
</evidence>
<dbReference type="GO" id="GO:0003746">
    <property type="term" value="F:translation elongation factor activity"/>
    <property type="evidence" value="ECO:0007669"/>
    <property type="project" value="UniProtKB-KW"/>
</dbReference>
<keyword evidence="2" id="KW-0251">Elongation factor</keyword>
<proteinExistence type="predicted"/>
<dbReference type="Pfam" id="PF06209">
    <property type="entry name" value="COBRA1"/>
    <property type="match status" value="1"/>
</dbReference>
<dbReference type="PANTHER" id="PTHR13503">
    <property type="entry name" value="NEGATIVE ELONGATION FACTOR COMPLEX MEMBER B"/>
    <property type="match status" value="1"/>
</dbReference>
<dbReference type="PANTHER" id="PTHR13503:SF3">
    <property type="entry name" value="NEGATIVE ELONGATION FACTOR B"/>
    <property type="match status" value="1"/>
</dbReference>
<dbReference type="InterPro" id="IPR010405">
    <property type="entry name" value="COBRA1"/>
</dbReference>
<dbReference type="EMBL" id="GGYP01007275">
    <property type="protein sequence ID" value="MDE52046.1"/>
    <property type="molecule type" value="Transcribed_RNA"/>
</dbReference>
<evidence type="ECO:0000313" key="1">
    <source>
        <dbReference type="EMBL" id="MDE49327.1"/>
    </source>
</evidence>